<dbReference type="OrthoDB" id="9154322at2"/>
<name>A0A1I0BNY4_9FIRM</name>
<dbReference type="STRING" id="1120990.SAMN03080614_104514"/>
<dbReference type="SUPFAM" id="SSF101386">
    <property type="entry name" value="all-alpha NTP pyrophosphatases"/>
    <property type="match status" value="2"/>
</dbReference>
<reference evidence="2" key="1">
    <citation type="submission" date="2016-10" db="EMBL/GenBank/DDBJ databases">
        <authorList>
            <person name="Varghese N."/>
            <person name="Submissions S."/>
        </authorList>
    </citation>
    <scope>NUCLEOTIDE SEQUENCE [LARGE SCALE GENOMIC DNA]</scope>
    <source>
        <strain evidence="2">DSM 13577</strain>
    </source>
</reference>
<organism evidence="1 2">
    <name type="scientific">Anaerobranca gottschalkii DSM 13577</name>
    <dbReference type="NCBI Taxonomy" id="1120990"/>
    <lineage>
        <taxon>Bacteria</taxon>
        <taxon>Bacillati</taxon>
        <taxon>Bacillota</taxon>
        <taxon>Clostridia</taxon>
        <taxon>Eubacteriales</taxon>
        <taxon>Proteinivoracaceae</taxon>
        <taxon>Anaerobranca</taxon>
    </lineage>
</organism>
<evidence type="ECO:0008006" key="3">
    <source>
        <dbReference type="Google" id="ProtNLM"/>
    </source>
</evidence>
<dbReference type="Gene3D" id="1.10.287.1080">
    <property type="entry name" value="MazG-like"/>
    <property type="match status" value="1"/>
</dbReference>
<dbReference type="Proteomes" id="UP000243819">
    <property type="component" value="Unassembled WGS sequence"/>
</dbReference>
<protein>
    <recommendedName>
        <fullName evidence="3">dUTPase</fullName>
    </recommendedName>
</protein>
<evidence type="ECO:0000313" key="2">
    <source>
        <dbReference type="Proteomes" id="UP000243819"/>
    </source>
</evidence>
<gene>
    <name evidence="1" type="ORF">SAMN03080614_104514</name>
</gene>
<accession>A0A1I0BNY4</accession>
<evidence type="ECO:0000313" key="1">
    <source>
        <dbReference type="EMBL" id="SET08766.1"/>
    </source>
</evidence>
<dbReference type="EMBL" id="FOIF01000045">
    <property type="protein sequence ID" value="SET08766.1"/>
    <property type="molecule type" value="Genomic_DNA"/>
</dbReference>
<dbReference type="AlphaFoldDB" id="A0A1I0BNY4"/>
<dbReference type="RefSeq" id="WP_091351225.1">
    <property type="nucleotide sequence ID" value="NZ_FOIF01000045.1"/>
</dbReference>
<sequence>MRIYDLQQEVYNLLKEKGFPIGKDNFNVKLVLLHTEVSELADAVKKGRIEDYGQELADIIIRLLNIPIMYPHWGDIWNGGTFIDIPEIKCNDLWEGMLNIHREISKLNGTDTDKLGVYKIFALTKGLSVFLGINLEYECIKKMEFNWQRPYQYGTANEKK</sequence>
<keyword evidence="2" id="KW-1185">Reference proteome</keyword>
<proteinExistence type="predicted"/>